<accession>A0ABQ3UL13</accession>
<evidence type="ECO:0000256" key="1">
    <source>
        <dbReference type="ARBA" id="ARBA00006484"/>
    </source>
</evidence>
<dbReference type="SUPFAM" id="SSF51735">
    <property type="entry name" value="NAD(P)-binding Rossmann-fold domains"/>
    <property type="match status" value="1"/>
</dbReference>
<organism evidence="3 4">
    <name type="scientific">Ktedonobacter robiniae</name>
    <dbReference type="NCBI Taxonomy" id="2778365"/>
    <lineage>
        <taxon>Bacteria</taxon>
        <taxon>Bacillati</taxon>
        <taxon>Chloroflexota</taxon>
        <taxon>Ktedonobacteria</taxon>
        <taxon>Ktedonobacterales</taxon>
        <taxon>Ktedonobacteraceae</taxon>
        <taxon>Ktedonobacter</taxon>
    </lineage>
</organism>
<dbReference type="RefSeq" id="WP_201370259.1">
    <property type="nucleotide sequence ID" value="NZ_BNJG01000001.1"/>
</dbReference>
<evidence type="ECO:0000313" key="4">
    <source>
        <dbReference type="Proteomes" id="UP000654345"/>
    </source>
</evidence>
<dbReference type="PANTHER" id="PTHR42760">
    <property type="entry name" value="SHORT-CHAIN DEHYDROGENASES/REDUCTASES FAMILY MEMBER"/>
    <property type="match status" value="1"/>
</dbReference>
<dbReference type="CDD" id="cd05233">
    <property type="entry name" value="SDR_c"/>
    <property type="match status" value="1"/>
</dbReference>
<comment type="caution">
    <text evidence="3">The sequence shown here is derived from an EMBL/GenBank/DDBJ whole genome shotgun (WGS) entry which is preliminary data.</text>
</comment>
<sequence length="251" mass="26847">MTGIQGKNVVITGGGRGIGRVMALGFGREGARVLIHYGKSREQAEEVVRELQDSGGLADALQADISDSDQATGLVKEAAKRLGEIDVWINNAGASANSVEAGGLNEIQRFERMMRVDVQGTWTCCREVRPYMRPGGCIINIGWDGALSGAAGLTNQLYAMSKGAVISLTRCLAVEYAPDIRVNCIAPGWIENTWAKEQASPAFYQRVKESIPLKRWGEAEDIVGVALFLASPAAAYITGQILPVNGGSVRH</sequence>
<name>A0ABQ3UL13_9CHLR</name>
<evidence type="ECO:0000256" key="2">
    <source>
        <dbReference type="ARBA" id="ARBA00023002"/>
    </source>
</evidence>
<comment type="similarity">
    <text evidence="1">Belongs to the short-chain dehydrogenases/reductases (SDR) family.</text>
</comment>
<dbReference type="Proteomes" id="UP000654345">
    <property type="component" value="Unassembled WGS sequence"/>
</dbReference>
<dbReference type="InterPro" id="IPR002347">
    <property type="entry name" value="SDR_fam"/>
</dbReference>
<dbReference type="InterPro" id="IPR036291">
    <property type="entry name" value="NAD(P)-bd_dom_sf"/>
</dbReference>
<dbReference type="PANTHER" id="PTHR42760:SF115">
    <property type="entry name" value="3-OXOACYL-[ACYL-CARRIER-PROTEIN] REDUCTASE FABG"/>
    <property type="match status" value="1"/>
</dbReference>
<reference evidence="3 4" key="1">
    <citation type="journal article" date="2021" name="Int. J. Syst. Evol. Microbiol.">
        <title>Reticulibacter mediterranei gen. nov., sp. nov., within the new family Reticulibacteraceae fam. nov., and Ktedonospora formicarum gen. nov., sp. nov., Ktedonobacter robiniae sp. nov., Dictyobacter formicarum sp. nov. and Dictyobacter arantiisoli sp. nov., belonging to the class Ktedonobacteria.</title>
        <authorList>
            <person name="Yabe S."/>
            <person name="Zheng Y."/>
            <person name="Wang C.M."/>
            <person name="Sakai Y."/>
            <person name="Abe K."/>
            <person name="Yokota A."/>
            <person name="Donadio S."/>
            <person name="Cavaletti L."/>
            <person name="Monciardini P."/>
        </authorList>
    </citation>
    <scope>NUCLEOTIDE SEQUENCE [LARGE SCALE GENOMIC DNA]</scope>
    <source>
        <strain evidence="3 4">SOSP1-30</strain>
    </source>
</reference>
<dbReference type="Gene3D" id="3.40.50.720">
    <property type="entry name" value="NAD(P)-binding Rossmann-like Domain"/>
    <property type="match status" value="1"/>
</dbReference>
<keyword evidence="2" id="KW-0560">Oxidoreductase</keyword>
<gene>
    <name evidence="3" type="ORF">KSB_19030</name>
</gene>
<dbReference type="EMBL" id="BNJG01000001">
    <property type="protein sequence ID" value="GHO53428.1"/>
    <property type="molecule type" value="Genomic_DNA"/>
</dbReference>
<proteinExistence type="inferred from homology"/>
<keyword evidence="4" id="KW-1185">Reference proteome</keyword>
<dbReference type="Pfam" id="PF13561">
    <property type="entry name" value="adh_short_C2"/>
    <property type="match status" value="1"/>
</dbReference>
<protein>
    <submittedName>
        <fullName evidence="3">Beta-ketoacyl-ACP reductase</fullName>
    </submittedName>
</protein>
<dbReference type="PRINTS" id="PR00080">
    <property type="entry name" value="SDRFAMILY"/>
</dbReference>
<dbReference type="PRINTS" id="PR00081">
    <property type="entry name" value="GDHRDH"/>
</dbReference>
<evidence type="ECO:0000313" key="3">
    <source>
        <dbReference type="EMBL" id="GHO53428.1"/>
    </source>
</evidence>